<name>A0A9K3KVP6_9STRA</name>
<proteinExistence type="predicted"/>
<gene>
    <name evidence="2" type="ORF">IV203_009872</name>
</gene>
<evidence type="ECO:0000256" key="1">
    <source>
        <dbReference type="SAM" id="MobiDB-lite"/>
    </source>
</evidence>
<dbReference type="Proteomes" id="UP000693970">
    <property type="component" value="Unassembled WGS sequence"/>
</dbReference>
<evidence type="ECO:0000313" key="2">
    <source>
        <dbReference type="EMBL" id="KAG7350512.1"/>
    </source>
</evidence>
<reference evidence="2" key="2">
    <citation type="submission" date="2021-04" db="EMBL/GenBank/DDBJ databases">
        <authorList>
            <person name="Podell S."/>
        </authorList>
    </citation>
    <scope>NUCLEOTIDE SEQUENCE</scope>
    <source>
        <strain evidence="2">Hildebrandi</strain>
    </source>
</reference>
<reference evidence="2" key="1">
    <citation type="journal article" date="2021" name="Sci. Rep.">
        <title>Diploid genomic architecture of Nitzschia inconspicua, an elite biomass production diatom.</title>
        <authorList>
            <person name="Oliver A."/>
            <person name="Podell S."/>
            <person name="Pinowska A."/>
            <person name="Traller J.C."/>
            <person name="Smith S.R."/>
            <person name="McClure R."/>
            <person name="Beliaev A."/>
            <person name="Bohutskyi P."/>
            <person name="Hill E.A."/>
            <person name="Rabines A."/>
            <person name="Zheng H."/>
            <person name="Allen L.Z."/>
            <person name="Kuo A."/>
            <person name="Grigoriev I.V."/>
            <person name="Allen A.E."/>
            <person name="Hazlebeck D."/>
            <person name="Allen E.E."/>
        </authorList>
    </citation>
    <scope>NUCLEOTIDE SEQUENCE</scope>
    <source>
        <strain evidence="2">Hildebrandi</strain>
    </source>
</reference>
<sequence length="570" mass="65276">MEMASKASGRKRPKEDMISSTVHCERRINTGGREEAGPPTYRSHLSFRVVRCPHTLLLLPFLIASTLVFWNKIVDHEPIEQETIPRRHLLEDAAAAVASLSSQAYFEGYPLTYKESPSQSIHQETLSHCVGENYQAKTSWMHRSCYYQFFCFDTESNEFVIFQNQQAEHLMQQHVQDSKRFLDVSQSYIEPIPGQTNTVSIGGINLKWSFDGNFGIPRLRWSPQVRNSQELTEYWELPPHVILVPFHSMNAGNPGHLVWDDFLPIWTLLTMFQLDNSGMELLMIRYILQDGIRGLWASCDFTDENKEQCQRMLRKFLPLMIGLNGKYETMPTIEEFSFQSPPPPADGKKWPSLVCAQHGLAGIGALTDHGTEKLHGWESKDYEITQNHGRGGMLYEFRNFMMQNLNIPTQSTHRPPFLIIFSESSSSIGHRNFDFSKHKQLIQDSFHSSYVTVESYVLSQLSLTEQVQIVSQASIFITSCGGGAVTSMFLPRGSSVIMFYLEYGGIVNGKESNQPARLDWDLFNNMSYLKVHWLPGGSMKEESNLQAFLLLIQHELDGLIREKSYDHFFQ</sequence>
<organism evidence="2 3">
    <name type="scientific">Nitzschia inconspicua</name>
    <dbReference type="NCBI Taxonomy" id="303405"/>
    <lineage>
        <taxon>Eukaryota</taxon>
        <taxon>Sar</taxon>
        <taxon>Stramenopiles</taxon>
        <taxon>Ochrophyta</taxon>
        <taxon>Bacillariophyta</taxon>
        <taxon>Bacillariophyceae</taxon>
        <taxon>Bacillariophycidae</taxon>
        <taxon>Bacillariales</taxon>
        <taxon>Bacillariaceae</taxon>
        <taxon>Nitzschia</taxon>
    </lineage>
</organism>
<evidence type="ECO:0000313" key="3">
    <source>
        <dbReference type="Proteomes" id="UP000693970"/>
    </source>
</evidence>
<comment type="caution">
    <text evidence="2">The sequence shown here is derived from an EMBL/GenBank/DDBJ whole genome shotgun (WGS) entry which is preliminary data.</text>
</comment>
<dbReference type="EMBL" id="JAGRRH010000018">
    <property type="protein sequence ID" value="KAG7350512.1"/>
    <property type="molecule type" value="Genomic_DNA"/>
</dbReference>
<dbReference type="AlphaFoldDB" id="A0A9K3KVP6"/>
<keyword evidence="3" id="KW-1185">Reference proteome</keyword>
<feature type="region of interest" description="Disordered" evidence="1">
    <location>
        <begin position="1"/>
        <end position="20"/>
    </location>
</feature>
<accession>A0A9K3KVP6</accession>
<dbReference type="OrthoDB" id="529273at2759"/>
<protein>
    <submittedName>
        <fullName evidence="2">DUF563 domain containing protein</fullName>
    </submittedName>
</protein>